<evidence type="ECO:0000313" key="3">
    <source>
        <dbReference type="Proteomes" id="UP000008744"/>
    </source>
</evidence>
<evidence type="ECO:0000313" key="2">
    <source>
        <dbReference type="EMBL" id="EDW25930.1"/>
    </source>
</evidence>
<organism evidence="3">
    <name type="scientific">Drosophila persimilis</name>
    <name type="common">Fruit fly</name>
    <dbReference type="NCBI Taxonomy" id="7234"/>
    <lineage>
        <taxon>Eukaryota</taxon>
        <taxon>Metazoa</taxon>
        <taxon>Ecdysozoa</taxon>
        <taxon>Arthropoda</taxon>
        <taxon>Hexapoda</taxon>
        <taxon>Insecta</taxon>
        <taxon>Pterygota</taxon>
        <taxon>Neoptera</taxon>
        <taxon>Endopterygota</taxon>
        <taxon>Diptera</taxon>
        <taxon>Brachycera</taxon>
        <taxon>Muscomorpha</taxon>
        <taxon>Ephydroidea</taxon>
        <taxon>Drosophilidae</taxon>
        <taxon>Drosophila</taxon>
        <taxon>Sophophora</taxon>
    </lineage>
</organism>
<keyword evidence="3" id="KW-1185">Reference proteome</keyword>
<dbReference type="HOGENOM" id="CLU_397044_0_0_1"/>
<reference evidence="2 3" key="1">
    <citation type="journal article" date="2007" name="Nature">
        <title>Evolution of genes and genomes on the Drosophila phylogeny.</title>
        <authorList>
            <consortium name="Drosophila 12 Genomes Consortium"/>
            <person name="Clark A.G."/>
            <person name="Eisen M.B."/>
            <person name="Smith D.R."/>
            <person name="Bergman C.M."/>
            <person name="Oliver B."/>
            <person name="Markow T.A."/>
            <person name="Kaufman T.C."/>
            <person name="Kellis M."/>
            <person name="Gelbart W."/>
            <person name="Iyer V.N."/>
            <person name="Pollard D.A."/>
            <person name="Sackton T.B."/>
            <person name="Larracuente A.M."/>
            <person name="Singh N.D."/>
            <person name="Abad J.P."/>
            <person name="Abt D.N."/>
            <person name="Adryan B."/>
            <person name="Aguade M."/>
            <person name="Akashi H."/>
            <person name="Anderson W.W."/>
            <person name="Aquadro C.F."/>
            <person name="Ardell D.H."/>
            <person name="Arguello R."/>
            <person name="Artieri C.G."/>
            <person name="Barbash D.A."/>
            <person name="Barker D."/>
            <person name="Barsanti P."/>
            <person name="Batterham P."/>
            <person name="Batzoglou S."/>
            <person name="Begun D."/>
            <person name="Bhutkar A."/>
            <person name="Blanco E."/>
            <person name="Bosak S.A."/>
            <person name="Bradley R.K."/>
            <person name="Brand A.D."/>
            <person name="Brent M.R."/>
            <person name="Brooks A.N."/>
            <person name="Brown R.H."/>
            <person name="Butlin R.K."/>
            <person name="Caggese C."/>
            <person name="Calvi B.R."/>
            <person name="Bernardo de Carvalho A."/>
            <person name="Caspi A."/>
            <person name="Castrezana S."/>
            <person name="Celniker S.E."/>
            <person name="Chang J.L."/>
            <person name="Chapple C."/>
            <person name="Chatterji S."/>
            <person name="Chinwalla A."/>
            <person name="Civetta A."/>
            <person name="Clifton S.W."/>
            <person name="Comeron J.M."/>
            <person name="Costello J.C."/>
            <person name="Coyne J.A."/>
            <person name="Daub J."/>
            <person name="David R.G."/>
            <person name="Delcher A.L."/>
            <person name="Delehaunty K."/>
            <person name="Do C.B."/>
            <person name="Ebling H."/>
            <person name="Edwards K."/>
            <person name="Eickbush T."/>
            <person name="Evans J.D."/>
            <person name="Filipski A."/>
            <person name="Findeiss S."/>
            <person name="Freyhult E."/>
            <person name="Fulton L."/>
            <person name="Fulton R."/>
            <person name="Garcia A.C."/>
            <person name="Gardiner A."/>
            <person name="Garfield D.A."/>
            <person name="Garvin B.E."/>
            <person name="Gibson G."/>
            <person name="Gilbert D."/>
            <person name="Gnerre S."/>
            <person name="Godfrey J."/>
            <person name="Good R."/>
            <person name="Gotea V."/>
            <person name="Gravely B."/>
            <person name="Greenberg A.J."/>
            <person name="Griffiths-Jones S."/>
            <person name="Gross S."/>
            <person name="Guigo R."/>
            <person name="Gustafson E.A."/>
            <person name="Haerty W."/>
            <person name="Hahn M.W."/>
            <person name="Halligan D.L."/>
            <person name="Halpern A.L."/>
            <person name="Halter G.M."/>
            <person name="Han M.V."/>
            <person name="Heger A."/>
            <person name="Hillier L."/>
            <person name="Hinrichs A.S."/>
            <person name="Holmes I."/>
            <person name="Hoskins R.A."/>
            <person name="Hubisz M.J."/>
            <person name="Hultmark D."/>
            <person name="Huntley M.A."/>
            <person name="Jaffe D.B."/>
            <person name="Jagadeeshan S."/>
            <person name="Jeck W.R."/>
            <person name="Johnson J."/>
            <person name="Jones C.D."/>
            <person name="Jordan W.C."/>
            <person name="Karpen G.H."/>
            <person name="Kataoka E."/>
            <person name="Keightley P.D."/>
            <person name="Kheradpour P."/>
            <person name="Kirkness E.F."/>
            <person name="Koerich L.B."/>
            <person name="Kristiansen K."/>
            <person name="Kudrna D."/>
            <person name="Kulathinal R.J."/>
            <person name="Kumar S."/>
            <person name="Kwok R."/>
            <person name="Lander E."/>
            <person name="Langley C.H."/>
            <person name="Lapoint R."/>
            <person name="Lazzaro B.P."/>
            <person name="Lee S.J."/>
            <person name="Levesque L."/>
            <person name="Li R."/>
            <person name="Lin C.F."/>
            <person name="Lin M.F."/>
            <person name="Lindblad-Toh K."/>
            <person name="Llopart A."/>
            <person name="Long M."/>
            <person name="Low L."/>
            <person name="Lozovsky E."/>
            <person name="Lu J."/>
            <person name="Luo M."/>
            <person name="Machado C.A."/>
            <person name="Makalowski W."/>
            <person name="Marzo M."/>
            <person name="Matsuda M."/>
            <person name="Matzkin L."/>
            <person name="McAllister B."/>
            <person name="McBride C.S."/>
            <person name="McKernan B."/>
            <person name="McKernan K."/>
            <person name="Mendez-Lago M."/>
            <person name="Minx P."/>
            <person name="Mollenhauer M.U."/>
            <person name="Montooth K."/>
            <person name="Mount S.M."/>
            <person name="Mu X."/>
            <person name="Myers E."/>
            <person name="Negre B."/>
            <person name="Newfeld S."/>
            <person name="Nielsen R."/>
            <person name="Noor M.A."/>
            <person name="O'Grady P."/>
            <person name="Pachter L."/>
            <person name="Papaceit M."/>
            <person name="Parisi M.J."/>
            <person name="Parisi M."/>
            <person name="Parts L."/>
            <person name="Pedersen J.S."/>
            <person name="Pesole G."/>
            <person name="Phillippy A.M."/>
            <person name="Ponting C.P."/>
            <person name="Pop M."/>
            <person name="Porcelli D."/>
            <person name="Powell J.R."/>
            <person name="Prohaska S."/>
            <person name="Pruitt K."/>
            <person name="Puig M."/>
            <person name="Quesneville H."/>
            <person name="Ram K.R."/>
            <person name="Rand D."/>
            <person name="Rasmussen M.D."/>
            <person name="Reed L.K."/>
            <person name="Reenan R."/>
            <person name="Reily A."/>
            <person name="Remington K.A."/>
            <person name="Rieger T.T."/>
            <person name="Ritchie M.G."/>
            <person name="Robin C."/>
            <person name="Rogers Y.H."/>
            <person name="Rohde C."/>
            <person name="Rozas J."/>
            <person name="Rubenfield M.J."/>
            <person name="Ruiz A."/>
            <person name="Russo S."/>
            <person name="Salzberg S.L."/>
            <person name="Sanchez-Gracia A."/>
            <person name="Saranga D.J."/>
            <person name="Sato H."/>
            <person name="Schaeffer S.W."/>
            <person name="Schatz M.C."/>
            <person name="Schlenke T."/>
            <person name="Schwartz R."/>
            <person name="Segarra C."/>
            <person name="Singh R.S."/>
            <person name="Sirot L."/>
            <person name="Sirota M."/>
            <person name="Sisneros N.B."/>
            <person name="Smith C.D."/>
            <person name="Smith T.F."/>
            <person name="Spieth J."/>
            <person name="Stage D.E."/>
            <person name="Stark A."/>
            <person name="Stephan W."/>
            <person name="Strausberg R.L."/>
            <person name="Strempel S."/>
            <person name="Sturgill D."/>
            <person name="Sutton G."/>
            <person name="Sutton G.G."/>
            <person name="Tao W."/>
            <person name="Teichmann S."/>
            <person name="Tobari Y.N."/>
            <person name="Tomimura Y."/>
            <person name="Tsolas J.M."/>
            <person name="Valente V.L."/>
            <person name="Venter E."/>
            <person name="Venter J.C."/>
            <person name="Vicario S."/>
            <person name="Vieira F.G."/>
            <person name="Vilella A.J."/>
            <person name="Villasante A."/>
            <person name="Walenz B."/>
            <person name="Wang J."/>
            <person name="Wasserman M."/>
            <person name="Watts T."/>
            <person name="Wilson D."/>
            <person name="Wilson R.K."/>
            <person name="Wing R.A."/>
            <person name="Wolfner M.F."/>
            <person name="Wong A."/>
            <person name="Wong G.K."/>
            <person name="Wu C.I."/>
            <person name="Wu G."/>
            <person name="Yamamoto D."/>
            <person name="Yang H.P."/>
            <person name="Yang S.P."/>
            <person name="Yorke J.A."/>
            <person name="Yoshida K."/>
            <person name="Zdobnov E."/>
            <person name="Zhang P."/>
            <person name="Zhang Y."/>
            <person name="Zimin A.V."/>
            <person name="Baldwin J."/>
            <person name="Abdouelleil A."/>
            <person name="Abdulkadir J."/>
            <person name="Abebe A."/>
            <person name="Abera B."/>
            <person name="Abreu J."/>
            <person name="Acer S.C."/>
            <person name="Aftuck L."/>
            <person name="Alexander A."/>
            <person name="An P."/>
            <person name="Anderson E."/>
            <person name="Anderson S."/>
            <person name="Arachi H."/>
            <person name="Azer M."/>
            <person name="Bachantsang P."/>
            <person name="Barry A."/>
            <person name="Bayul T."/>
            <person name="Berlin A."/>
            <person name="Bessette D."/>
            <person name="Bloom T."/>
            <person name="Blye J."/>
            <person name="Boguslavskiy L."/>
            <person name="Bonnet C."/>
            <person name="Boukhgalter B."/>
            <person name="Bourzgui I."/>
            <person name="Brown A."/>
            <person name="Cahill P."/>
            <person name="Channer S."/>
            <person name="Cheshatsang Y."/>
            <person name="Chuda L."/>
            <person name="Citroen M."/>
            <person name="Collymore A."/>
            <person name="Cooke P."/>
            <person name="Costello M."/>
            <person name="D'Aco K."/>
            <person name="Daza R."/>
            <person name="De Haan G."/>
            <person name="DeGray S."/>
            <person name="DeMaso C."/>
            <person name="Dhargay N."/>
            <person name="Dooley K."/>
            <person name="Dooley E."/>
            <person name="Doricent M."/>
            <person name="Dorje P."/>
            <person name="Dorjee K."/>
            <person name="Dupes A."/>
            <person name="Elong R."/>
            <person name="Falk J."/>
            <person name="Farina A."/>
            <person name="Faro S."/>
            <person name="Ferguson D."/>
            <person name="Fisher S."/>
            <person name="Foley C.D."/>
            <person name="Franke A."/>
            <person name="Friedrich D."/>
            <person name="Gadbois L."/>
            <person name="Gearin G."/>
            <person name="Gearin C.R."/>
            <person name="Giannoukos G."/>
            <person name="Goode T."/>
            <person name="Graham J."/>
            <person name="Grandbois E."/>
            <person name="Grewal S."/>
            <person name="Gyaltsen K."/>
            <person name="Hafez N."/>
            <person name="Hagos B."/>
            <person name="Hall J."/>
            <person name="Henson C."/>
            <person name="Hollinger A."/>
            <person name="Honan T."/>
            <person name="Huard M.D."/>
            <person name="Hughes L."/>
            <person name="Hurhula B."/>
            <person name="Husby M.E."/>
            <person name="Kamat A."/>
            <person name="Kanga B."/>
            <person name="Kashin S."/>
            <person name="Khazanovich D."/>
            <person name="Kisner P."/>
            <person name="Lance K."/>
            <person name="Lara M."/>
            <person name="Lee W."/>
            <person name="Lennon N."/>
            <person name="Letendre F."/>
            <person name="LeVine R."/>
            <person name="Lipovsky A."/>
            <person name="Liu X."/>
            <person name="Liu J."/>
            <person name="Liu S."/>
            <person name="Lokyitsang T."/>
            <person name="Lokyitsang Y."/>
            <person name="Lubonja R."/>
            <person name="Lui A."/>
            <person name="MacDonald P."/>
            <person name="Magnisalis V."/>
            <person name="Maru K."/>
            <person name="Matthews C."/>
            <person name="McCusker W."/>
            <person name="McDonough S."/>
            <person name="Mehta T."/>
            <person name="Meldrim J."/>
            <person name="Meneus L."/>
            <person name="Mihai O."/>
            <person name="Mihalev A."/>
            <person name="Mihova T."/>
            <person name="Mittelman R."/>
            <person name="Mlenga V."/>
            <person name="Montmayeur A."/>
            <person name="Mulrain L."/>
            <person name="Navidi A."/>
            <person name="Naylor J."/>
            <person name="Negash T."/>
            <person name="Nguyen T."/>
            <person name="Nguyen N."/>
            <person name="Nicol R."/>
            <person name="Norbu C."/>
            <person name="Norbu N."/>
            <person name="Novod N."/>
            <person name="O'Neill B."/>
            <person name="Osman S."/>
            <person name="Markiewicz E."/>
            <person name="Oyono O.L."/>
            <person name="Patti C."/>
            <person name="Phunkhang P."/>
            <person name="Pierre F."/>
            <person name="Priest M."/>
            <person name="Raghuraman S."/>
            <person name="Rege F."/>
            <person name="Reyes R."/>
            <person name="Rise C."/>
            <person name="Rogov P."/>
            <person name="Ross K."/>
            <person name="Ryan E."/>
            <person name="Settipalli S."/>
            <person name="Shea T."/>
            <person name="Sherpa N."/>
            <person name="Shi L."/>
            <person name="Shih D."/>
            <person name="Sparrow T."/>
            <person name="Spaulding J."/>
            <person name="Stalker J."/>
            <person name="Stange-Thomann N."/>
            <person name="Stavropoulos S."/>
            <person name="Stone C."/>
            <person name="Strader C."/>
            <person name="Tesfaye S."/>
            <person name="Thomson T."/>
            <person name="Thoulutsang Y."/>
            <person name="Thoulutsang D."/>
            <person name="Topham K."/>
            <person name="Topping I."/>
            <person name="Tsamla T."/>
            <person name="Vassiliev H."/>
            <person name="Vo A."/>
            <person name="Wangchuk T."/>
            <person name="Wangdi T."/>
            <person name="Weiand M."/>
            <person name="Wilkinson J."/>
            <person name="Wilson A."/>
            <person name="Yadav S."/>
            <person name="Young G."/>
            <person name="Yu Q."/>
            <person name="Zembek L."/>
            <person name="Zhong D."/>
            <person name="Zimmer A."/>
            <person name="Zwirko Z."/>
            <person name="Jaffe D.B."/>
            <person name="Alvarez P."/>
            <person name="Brockman W."/>
            <person name="Butler J."/>
            <person name="Chin C."/>
            <person name="Gnerre S."/>
            <person name="Grabherr M."/>
            <person name="Kleber M."/>
            <person name="Mauceli E."/>
            <person name="MacCallum I."/>
        </authorList>
    </citation>
    <scope>NUCLEOTIDE SEQUENCE [LARGE SCALE GENOMIC DNA]</scope>
    <source>
        <strain evidence="3">MSH-3 / Tucson 14011-0111.49</strain>
    </source>
</reference>
<accession>B4GTR0</accession>
<sequence length="642" mass="71708">MDTRSWDEKVWQLLSKEDPNHPMEKLDDQVEPEFFDDVSENEESLGEPSPTTIAEEALRALDEKFRQLLSKEDPNHPMEKLDEVEPEPFEDVSEKEEPLGAATNAEEALLQREDLCPKASESMLQKLFNRQDFRKVLGSHLKALDETSSHEDEVEVVNARRKRRKQGFFDVLWCFEHLMEAEIEASGGARTEADVLLEVLDDLRRLRVQVQSHSPDGGSTSVMELKRAFLKAFQEFADIYHVTADTATVPKVIAVEDLPLNRYLRFRSRESQTLVKGTSMEHLPKPGKGQSLQNPTENVSACSVVPRVLRSNTTQAARKWCKKKPPVETRIRFLPYCRSPRRGSAEPAMDLPGHRGGQRFFFPFGATGPKKGQETSSQDWPALEAPPGNSVCLTEPLPESHIPDPDEAEAKIMPAESSEIEHAEQAISQPQPETMPAQTCAPAEEQDCPRQKEVQKAPQMQPPQPPQETRQHFFPVCHSPRVASLSPDLLEKAVEKEAPPEMMPECGHEEDQDIPEQTEVKTMTPQVPIVLPPGDGTPQSIFESTQSLVPQGCEKKEEKEIEVERSGNQLLPEAMIQIARWATFSIPIPKSDVDQLLLLVPLACLQQETVAAAAEEESGIAPLNTLLSAAGCADDSRADCEN</sequence>
<feature type="region of interest" description="Disordered" evidence="1">
    <location>
        <begin position="366"/>
        <end position="388"/>
    </location>
</feature>
<dbReference type="OMA" id="PECGHEE"/>
<name>B4GTR0_DROPE</name>
<feature type="compositionally biased region" description="Basic and acidic residues" evidence="1">
    <location>
        <begin position="70"/>
        <end position="83"/>
    </location>
</feature>
<protein>
    <submittedName>
        <fullName evidence="2">GL14227</fullName>
    </submittedName>
</protein>
<gene>
    <name evidence="2" type="primary">Dper\GL14227</name>
    <name evidence="2" type="ORF">Dper_GL14227</name>
</gene>
<dbReference type="KEGG" id="dpe:6596686"/>
<feature type="region of interest" description="Disordered" evidence="1">
    <location>
        <begin position="70"/>
        <end position="94"/>
    </location>
</feature>
<dbReference type="STRING" id="7234.B4GTR0"/>
<proteinExistence type="predicted"/>
<feature type="compositionally biased region" description="Acidic residues" evidence="1">
    <location>
        <begin position="84"/>
        <end position="94"/>
    </location>
</feature>
<dbReference type="Proteomes" id="UP000008744">
    <property type="component" value="Unassembled WGS sequence"/>
</dbReference>
<dbReference type="EMBL" id="CH479190">
    <property type="protein sequence ID" value="EDW25930.1"/>
    <property type="molecule type" value="Genomic_DNA"/>
</dbReference>
<evidence type="ECO:0000256" key="1">
    <source>
        <dbReference type="SAM" id="MobiDB-lite"/>
    </source>
</evidence>
<dbReference type="AlphaFoldDB" id="B4GTR0"/>